<organism evidence="1 2">
    <name type="scientific">Microscilla marina ATCC 23134</name>
    <dbReference type="NCBI Taxonomy" id="313606"/>
    <lineage>
        <taxon>Bacteria</taxon>
        <taxon>Pseudomonadati</taxon>
        <taxon>Bacteroidota</taxon>
        <taxon>Cytophagia</taxon>
        <taxon>Cytophagales</taxon>
        <taxon>Microscillaceae</taxon>
        <taxon>Microscilla</taxon>
    </lineage>
</organism>
<evidence type="ECO:0000313" key="1">
    <source>
        <dbReference type="EMBL" id="EAY27241.1"/>
    </source>
</evidence>
<reference evidence="1 2" key="1">
    <citation type="submission" date="2007-01" db="EMBL/GenBank/DDBJ databases">
        <authorList>
            <person name="Haygood M."/>
            <person name="Podell S."/>
            <person name="Anderson C."/>
            <person name="Hopkinson B."/>
            <person name="Roe K."/>
            <person name="Barbeau K."/>
            <person name="Gaasterland T."/>
            <person name="Ferriera S."/>
            <person name="Johnson J."/>
            <person name="Kravitz S."/>
            <person name="Beeson K."/>
            <person name="Sutton G."/>
            <person name="Rogers Y.-H."/>
            <person name="Friedman R."/>
            <person name="Frazier M."/>
            <person name="Venter J.C."/>
        </authorList>
    </citation>
    <scope>NUCLEOTIDE SEQUENCE [LARGE SCALE GENOMIC DNA]</scope>
    <source>
        <strain evidence="1 2">ATCC 23134</strain>
    </source>
</reference>
<evidence type="ECO:0000313" key="2">
    <source>
        <dbReference type="Proteomes" id="UP000004095"/>
    </source>
</evidence>
<sequence>MKTANKTATQALAANHFTSFEGFMSYLDKLLERLVWAYAGVHQLASHRVCDYDLIRKLKQAIAQDLQGVDVQFNPPPLLPPYESDLAIRPCLWRPAIDSMAKATRLAKARGLSNFEVKKHKDDVYLVIYCTLNELDQYPYPIWGAFNEAKQALIVHNLHLI</sequence>
<gene>
    <name evidence="1" type="ORF">M23134_06551</name>
</gene>
<dbReference type="Proteomes" id="UP000004095">
    <property type="component" value="Unassembled WGS sequence"/>
</dbReference>
<dbReference type="EMBL" id="AAWS01000025">
    <property type="protein sequence ID" value="EAY27241.1"/>
    <property type="molecule type" value="Genomic_DNA"/>
</dbReference>
<dbReference type="AlphaFoldDB" id="A1ZQT6"/>
<accession>A1ZQT6</accession>
<protein>
    <submittedName>
        <fullName evidence="1">Uncharacterized protein</fullName>
    </submittedName>
</protein>
<comment type="caution">
    <text evidence="1">The sequence shown here is derived from an EMBL/GenBank/DDBJ whole genome shotgun (WGS) entry which is preliminary data.</text>
</comment>
<name>A1ZQT6_MICM2</name>
<keyword evidence="2" id="KW-1185">Reference proteome</keyword>
<proteinExistence type="predicted"/>
<dbReference type="RefSeq" id="WP_002699917.1">
    <property type="nucleotide sequence ID" value="NZ_AAWS01000025.1"/>
</dbReference>